<sequence length="401" mass="44485">MDLRESISKQTNVSLTIAKHLLSERKHENIVFSPLSLQVVLSIIAAGSEGPTQHQLLSFLQSKSTDHLYFLTSQLVTVVLTDAAPAGGPRLSFVDGVWVEKSLSLHPSFKQIVTTDFKATLASVDFQTKAVEVTNEVNLWAEKETNGLIKELLPPGSVNSLTRLIFANALYFKGQWNEKFDASLTKENDFHLLNGSSVKVPFMTSKKKQFISAFDGFKVLRIPYKQGEDKRQFSMYFFLPDAKDGLSALVEKVTSESELLEHKLPFEKVEVGDFKIPRFNVSFGLETSDMLKELGVVLPFSPGGLTTMVDSLMGQNLCVSNIFHKSFIEVNEEGTEAAAATAATILYRSLRLPTRLDFVADHPFLFVIREDLTGTVLFVGQVLNPYVVNPMVTGSGAPDRR</sequence>
<dbReference type="InterPro" id="IPR000215">
    <property type="entry name" value="Serpin_fam"/>
</dbReference>
<dbReference type="Gene3D" id="2.30.39.10">
    <property type="entry name" value="Alpha-1-antitrypsin, domain 1"/>
    <property type="match status" value="1"/>
</dbReference>
<dbReference type="InterPro" id="IPR023796">
    <property type="entry name" value="Serpin_dom"/>
</dbReference>
<proteinExistence type="inferred from homology"/>
<evidence type="ECO:0000313" key="6">
    <source>
        <dbReference type="Proteomes" id="UP000087171"/>
    </source>
</evidence>
<dbReference type="InterPro" id="IPR036186">
    <property type="entry name" value="Serpin_sf"/>
</dbReference>
<name>A0A1S2XP21_CICAR</name>
<gene>
    <name evidence="7" type="primary">LOC101495403</name>
</gene>
<dbReference type="InterPro" id="IPR023795">
    <property type="entry name" value="Serpin_CS"/>
</dbReference>
<dbReference type="Pfam" id="PF00079">
    <property type="entry name" value="Serpin"/>
    <property type="match status" value="1"/>
</dbReference>
<dbReference type="FunFam" id="3.30.497.10:FF:000012">
    <property type="entry name" value="Predicted protein"/>
    <property type="match status" value="1"/>
</dbReference>
<accession>A0A1S2XP21</accession>
<reference evidence="6" key="1">
    <citation type="journal article" date="2013" name="Nat. Biotechnol.">
        <title>Draft genome sequence of chickpea (Cicer arietinum) provides a resource for trait improvement.</title>
        <authorList>
            <person name="Varshney R.K."/>
            <person name="Song C."/>
            <person name="Saxena R.K."/>
            <person name="Azam S."/>
            <person name="Yu S."/>
            <person name="Sharpe A.G."/>
            <person name="Cannon S."/>
            <person name="Baek J."/>
            <person name="Rosen B.D."/>
            <person name="Tar'an B."/>
            <person name="Millan T."/>
            <person name="Zhang X."/>
            <person name="Ramsay L.D."/>
            <person name="Iwata A."/>
            <person name="Wang Y."/>
            <person name="Nelson W."/>
            <person name="Farmer A.D."/>
            <person name="Gaur P.M."/>
            <person name="Soderlund C."/>
            <person name="Penmetsa R.V."/>
            <person name="Xu C."/>
            <person name="Bharti A.K."/>
            <person name="He W."/>
            <person name="Winter P."/>
            <person name="Zhao S."/>
            <person name="Hane J.K."/>
            <person name="Carrasquilla-Garcia N."/>
            <person name="Condie J.A."/>
            <person name="Upadhyaya H.D."/>
            <person name="Luo M.C."/>
            <person name="Thudi M."/>
            <person name="Gowda C.L."/>
            <person name="Singh N.P."/>
            <person name="Lichtenzveig J."/>
            <person name="Gali K.K."/>
            <person name="Rubio J."/>
            <person name="Nadarajan N."/>
            <person name="Dolezel J."/>
            <person name="Bansal K.C."/>
            <person name="Xu X."/>
            <person name="Edwards D."/>
            <person name="Zhang G."/>
            <person name="Kahl G."/>
            <person name="Gil J."/>
            <person name="Singh K.B."/>
            <person name="Datta S.K."/>
            <person name="Jackson S.A."/>
            <person name="Wang J."/>
            <person name="Cook D.R."/>
        </authorList>
    </citation>
    <scope>NUCLEOTIDE SEQUENCE [LARGE SCALE GENOMIC DNA]</scope>
    <source>
        <strain evidence="6">cv. CDC Frontier</strain>
    </source>
</reference>
<evidence type="ECO:0000256" key="3">
    <source>
        <dbReference type="ARBA" id="ARBA00022900"/>
    </source>
</evidence>
<dbReference type="PaxDb" id="3827-XP_004491713.1"/>
<dbReference type="InterPro" id="IPR042178">
    <property type="entry name" value="Serpin_sf_1"/>
</dbReference>
<dbReference type="eggNOG" id="KOG2392">
    <property type="taxonomic scope" value="Eukaryota"/>
</dbReference>
<dbReference type="PANTHER" id="PTHR11461">
    <property type="entry name" value="SERINE PROTEASE INHIBITOR, SERPIN"/>
    <property type="match status" value="1"/>
</dbReference>
<dbReference type="SMART" id="SM00093">
    <property type="entry name" value="SERPIN"/>
    <property type="match status" value="1"/>
</dbReference>
<dbReference type="PANTHER" id="PTHR11461:SF211">
    <property type="entry name" value="GH10112P-RELATED"/>
    <property type="match status" value="1"/>
</dbReference>
<dbReference type="STRING" id="3827.A0A1S2XP21"/>
<dbReference type="CDD" id="cd02043">
    <property type="entry name" value="serpinP_plants"/>
    <property type="match status" value="1"/>
</dbReference>
<dbReference type="GeneID" id="101495403"/>
<evidence type="ECO:0000256" key="2">
    <source>
        <dbReference type="ARBA" id="ARBA00022690"/>
    </source>
</evidence>
<dbReference type="RefSeq" id="XP_004491713.1">
    <property type="nucleotide sequence ID" value="XM_004491656.3"/>
</dbReference>
<dbReference type="AlphaFoldDB" id="A0A1S2XP21"/>
<dbReference type="InterPro" id="IPR042185">
    <property type="entry name" value="Serpin_sf_2"/>
</dbReference>
<dbReference type="Proteomes" id="UP000087171">
    <property type="component" value="Chromosome Ca3"/>
</dbReference>
<evidence type="ECO:0000256" key="1">
    <source>
        <dbReference type="ARBA" id="ARBA00009500"/>
    </source>
</evidence>
<dbReference type="KEGG" id="cam:101495403"/>
<evidence type="ECO:0000259" key="5">
    <source>
        <dbReference type="SMART" id="SM00093"/>
    </source>
</evidence>
<dbReference type="SUPFAM" id="SSF56574">
    <property type="entry name" value="Serpins"/>
    <property type="match status" value="1"/>
</dbReference>
<dbReference type="GO" id="GO:0004867">
    <property type="term" value="F:serine-type endopeptidase inhibitor activity"/>
    <property type="evidence" value="ECO:0007669"/>
    <property type="project" value="UniProtKB-KW"/>
</dbReference>
<feature type="domain" description="Serpin" evidence="5">
    <location>
        <begin position="15"/>
        <end position="385"/>
    </location>
</feature>
<dbReference type="PROSITE" id="PS00284">
    <property type="entry name" value="SERPIN"/>
    <property type="match status" value="1"/>
</dbReference>
<organism evidence="6 7">
    <name type="scientific">Cicer arietinum</name>
    <name type="common">Chickpea</name>
    <name type="synonym">Garbanzo</name>
    <dbReference type="NCBI Taxonomy" id="3827"/>
    <lineage>
        <taxon>Eukaryota</taxon>
        <taxon>Viridiplantae</taxon>
        <taxon>Streptophyta</taxon>
        <taxon>Embryophyta</taxon>
        <taxon>Tracheophyta</taxon>
        <taxon>Spermatophyta</taxon>
        <taxon>Magnoliopsida</taxon>
        <taxon>eudicotyledons</taxon>
        <taxon>Gunneridae</taxon>
        <taxon>Pentapetalae</taxon>
        <taxon>rosids</taxon>
        <taxon>fabids</taxon>
        <taxon>Fabales</taxon>
        <taxon>Fabaceae</taxon>
        <taxon>Papilionoideae</taxon>
        <taxon>50 kb inversion clade</taxon>
        <taxon>NPAAA clade</taxon>
        <taxon>Hologalegina</taxon>
        <taxon>IRL clade</taxon>
        <taxon>Cicereae</taxon>
        <taxon>Cicer</taxon>
    </lineage>
</organism>
<comment type="similarity">
    <text evidence="1 4">Belongs to the serpin family.</text>
</comment>
<reference evidence="7" key="2">
    <citation type="submission" date="2025-08" db="UniProtKB">
        <authorList>
            <consortium name="RefSeq"/>
        </authorList>
    </citation>
    <scope>IDENTIFICATION</scope>
    <source>
        <tissue evidence="7">Etiolated seedlings</tissue>
    </source>
</reference>
<keyword evidence="3" id="KW-0722">Serine protease inhibitor</keyword>
<evidence type="ECO:0000256" key="4">
    <source>
        <dbReference type="RuleBase" id="RU000411"/>
    </source>
</evidence>
<keyword evidence="6" id="KW-1185">Reference proteome</keyword>
<protein>
    <submittedName>
        <fullName evidence="7">Serpin-ZX-like</fullName>
    </submittedName>
</protein>
<evidence type="ECO:0000313" key="7">
    <source>
        <dbReference type="RefSeq" id="XP_004491713.1"/>
    </source>
</evidence>
<dbReference type="GO" id="GO:0005615">
    <property type="term" value="C:extracellular space"/>
    <property type="evidence" value="ECO:0007669"/>
    <property type="project" value="InterPro"/>
</dbReference>
<keyword evidence="2" id="KW-0646">Protease inhibitor</keyword>
<dbReference type="Gene3D" id="3.30.497.10">
    <property type="entry name" value="Antithrombin, subunit I, domain 2"/>
    <property type="match status" value="1"/>
</dbReference>
<dbReference type="OrthoDB" id="1063785at2759"/>